<protein>
    <submittedName>
        <fullName evidence="3">Putative acyltransferase</fullName>
    </submittedName>
</protein>
<dbReference type="GO" id="GO:0016020">
    <property type="term" value="C:membrane"/>
    <property type="evidence" value="ECO:0007669"/>
    <property type="project" value="TreeGrafter"/>
</dbReference>
<feature type="transmembrane region" description="Helical" evidence="1">
    <location>
        <begin position="138"/>
        <end position="158"/>
    </location>
</feature>
<feature type="transmembrane region" description="Helical" evidence="1">
    <location>
        <begin position="229"/>
        <end position="244"/>
    </location>
</feature>
<feature type="transmembrane region" description="Helical" evidence="1">
    <location>
        <begin position="198"/>
        <end position="217"/>
    </location>
</feature>
<dbReference type="OrthoDB" id="9814807at2"/>
<dbReference type="PANTHER" id="PTHR23028">
    <property type="entry name" value="ACETYLTRANSFERASE"/>
    <property type="match status" value="1"/>
</dbReference>
<evidence type="ECO:0000313" key="4">
    <source>
        <dbReference type="Proteomes" id="UP000414233"/>
    </source>
</evidence>
<feature type="domain" description="Acyltransferase 3" evidence="2">
    <location>
        <begin position="16"/>
        <end position="343"/>
    </location>
</feature>
<keyword evidence="1" id="KW-0472">Membrane</keyword>
<dbReference type="GO" id="GO:0016747">
    <property type="term" value="F:acyltransferase activity, transferring groups other than amino-acyl groups"/>
    <property type="evidence" value="ECO:0007669"/>
    <property type="project" value="InterPro"/>
</dbReference>
<keyword evidence="4" id="KW-1185">Reference proteome</keyword>
<sequence>MLIRKLLRVDTGGRRIELDFVRGLAILAVMGAHFRVPDTGDGLLAALAFPLKSFGHEGVNLFFALSGFLVGGLLLRQYAAGRVEAGRFIVRRIFKIWPAYYALLLFHWIAGRHPTDGFLMQNALHVQNYLGSSITQTWSLAIEEHFYLLLPVLLLIFVRRKLGSNAVIASLGAICVAVLLARAAAVGRGDLQAAFAHTQYRIDSLLFGTLVAACYWLKPQRYAALARRRGVLVMTVLCLLAWLLTLGRDPVIDRSIGYSVQAVGYCALIVLTLEHSGSWRTTRGYRWVAWLGQYSYGIYLWHSLALMPGTRYIAWTNSLGMPVEWVWWSVLLLQLSIAVSVGYAMTRLIELPFLYWRDRVVPAGAAATAPPADARRTV</sequence>
<feature type="transmembrane region" description="Helical" evidence="1">
    <location>
        <begin position="61"/>
        <end position="81"/>
    </location>
</feature>
<proteinExistence type="predicted"/>
<dbReference type="AlphaFoldDB" id="A0A5E4US43"/>
<feature type="transmembrane region" description="Helical" evidence="1">
    <location>
        <begin position="93"/>
        <end position="110"/>
    </location>
</feature>
<keyword evidence="1" id="KW-0812">Transmembrane</keyword>
<feature type="transmembrane region" description="Helical" evidence="1">
    <location>
        <begin position="20"/>
        <end position="36"/>
    </location>
</feature>
<evidence type="ECO:0000256" key="1">
    <source>
        <dbReference type="SAM" id="Phobius"/>
    </source>
</evidence>
<feature type="transmembrane region" description="Helical" evidence="1">
    <location>
        <begin position="285"/>
        <end position="305"/>
    </location>
</feature>
<keyword evidence="3" id="KW-0808">Transferase</keyword>
<keyword evidence="3" id="KW-0012">Acyltransferase</keyword>
<feature type="transmembrane region" description="Helical" evidence="1">
    <location>
        <begin position="256"/>
        <end position="273"/>
    </location>
</feature>
<dbReference type="EMBL" id="CABPRZ010000007">
    <property type="protein sequence ID" value="VVE02384.1"/>
    <property type="molecule type" value="Genomic_DNA"/>
</dbReference>
<accession>A0A5E4US43</accession>
<dbReference type="GO" id="GO:0000271">
    <property type="term" value="P:polysaccharide biosynthetic process"/>
    <property type="evidence" value="ECO:0007669"/>
    <property type="project" value="TreeGrafter"/>
</dbReference>
<evidence type="ECO:0000259" key="2">
    <source>
        <dbReference type="Pfam" id="PF01757"/>
    </source>
</evidence>
<dbReference type="Pfam" id="PF01757">
    <property type="entry name" value="Acyl_transf_3"/>
    <property type="match status" value="1"/>
</dbReference>
<dbReference type="RefSeq" id="WP_150697026.1">
    <property type="nucleotide sequence ID" value="NZ_CABPRZ010000007.1"/>
</dbReference>
<dbReference type="PANTHER" id="PTHR23028:SF53">
    <property type="entry name" value="ACYL_TRANSF_3 DOMAIN-CONTAINING PROTEIN"/>
    <property type="match status" value="1"/>
</dbReference>
<reference evidence="3 4" key="1">
    <citation type="submission" date="2019-08" db="EMBL/GenBank/DDBJ databases">
        <authorList>
            <person name="Peeters C."/>
        </authorList>
    </citation>
    <scope>NUCLEOTIDE SEQUENCE [LARGE SCALE GENOMIC DNA]</scope>
    <source>
        <strain evidence="3 4">LMG 30175</strain>
    </source>
</reference>
<gene>
    <name evidence="3" type="ORF">PTE30175_02131</name>
</gene>
<feature type="transmembrane region" description="Helical" evidence="1">
    <location>
        <begin position="325"/>
        <end position="349"/>
    </location>
</feature>
<organism evidence="3 4">
    <name type="scientific">Pandoraea terrae</name>
    <dbReference type="NCBI Taxonomy" id="1537710"/>
    <lineage>
        <taxon>Bacteria</taxon>
        <taxon>Pseudomonadati</taxon>
        <taxon>Pseudomonadota</taxon>
        <taxon>Betaproteobacteria</taxon>
        <taxon>Burkholderiales</taxon>
        <taxon>Burkholderiaceae</taxon>
        <taxon>Pandoraea</taxon>
    </lineage>
</organism>
<dbReference type="InterPro" id="IPR002656">
    <property type="entry name" value="Acyl_transf_3_dom"/>
</dbReference>
<keyword evidence="1" id="KW-1133">Transmembrane helix</keyword>
<feature type="transmembrane region" description="Helical" evidence="1">
    <location>
        <begin position="165"/>
        <end position="186"/>
    </location>
</feature>
<dbReference type="InterPro" id="IPR050879">
    <property type="entry name" value="Acyltransferase_3"/>
</dbReference>
<name>A0A5E4US43_9BURK</name>
<evidence type="ECO:0000313" key="3">
    <source>
        <dbReference type="EMBL" id="VVE02384.1"/>
    </source>
</evidence>
<dbReference type="Proteomes" id="UP000414233">
    <property type="component" value="Unassembled WGS sequence"/>
</dbReference>